<feature type="domain" description="Smf/DprA SLOG" evidence="2">
    <location>
        <begin position="48"/>
        <end position="252"/>
    </location>
</feature>
<dbReference type="eggNOG" id="COG0758">
    <property type="taxonomic scope" value="Bacteria"/>
</dbReference>
<dbReference type="EMBL" id="JFAD01000012">
    <property type="protein sequence ID" value="EXU61291.1"/>
    <property type="molecule type" value="Genomic_DNA"/>
</dbReference>
<dbReference type="InterPro" id="IPR003488">
    <property type="entry name" value="DprA"/>
</dbReference>
<dbReference type="PANTHER" id="PTHR43022:SF1">
    <property type="entry name" value="PROTEIN SMF"/>
    <property type="match status" value="1"/>
</dbReference>
<sequence>MNKKLIHYAIKYKGDYFSIQKAIQQNEEVSDEQIEKVEQLINSGEVRAITITDKNYPESLRILKNPPYVIFYSGNIEFLNDLQPKASLIGENYIPQVQNFFNRSLDQIIKRHVLVTNAYKGVEQKVMEFFRLHEIPIIGVSVNGVENPWMFENFKDYDKLLIISEYPKGVNINKKRLIQRNRLVAALSNFLVIYSLRQKGGSQNLVNYFLDLGKEIYCFYDDNYENLIDFKGSFDLIYQGANWITEIKDVHYKIGMGEE</sequence>
<dbReference type="Proteomes" id="UP000020977">
    <property type="component" value="Unassembled WGS sequence"/>
</dbReference>
<evidence type="ECO:0000313" key="4">
    <source>
        <dbReference type="Proteomes" id="UP000020977"/>
    </source>
</evidence>
<accession>A0A014KWB3</accession>
<dbReference type="PATRIC" id="fig|1188239.3.peg.422"/>
<dbReference type="GO" id="GO:0009294">
    <property type="term" value="P:DNA-mediated transformation"/>
    <property type="evidence" value="ECO:0007669"/>
    <property type="project" value="InterPro"/>
</dbReference>
<reference evidence="3 4" key="1">
    <citation type="submission" date="2014-03" db="EMBL/GenBank/DDBJ databases">
        <title>Genome sequence of Mycoplasma ovipneumoniae strain 14811.</title>
        <authorList>
            <person name="Sirand-Pugnet P."/>
            <person name="Breton M."/>
            <person name="Dordet-Frisoni E."/>
            <person name="Baranowski E."/>
            <person name="Barre A."/>
            <person name="Couture C."/>
            <person name="Dupuy V."/>
            <person name="Gaurivaud P."/>
            <person name="Jacob D."/>
            <person name="Lemaitre C."/>
            <person name="Manso-Silvan L."/>
            <person name="Nikolski M."/>
            <person name="Nouvel L.-X."/>
            <person name="Poumarat F."/>
            <person name="Tardy F."/>
            <person name="Thebault P."/>
            <person name="Theil S."/>
            <person name="Citti C."/>
            <person name="Thiaucourt F."/>
            <person name="Blanchard A."/>
        </authorList>
    </citation>
    <scope>NUCLEOTIDE SEQUENCE [LARGE SCALE GENOMIC DNA]</scope>
    <source>
        <strain evidence="3 4">14811</strain>
    </source>
</reference>
<dbReference type="PANTHER" id="PTHR43022">
    <property type="entry name" value="PROTEIN SMF"/>
    <property type="match status" value="1"/>
</dbReference>
<dbReference type="Gene3D" id="3.40.50.450">
    <property type="match status" value="1"/>
</dbReference>
<name>A0A014KWB3_9BACT</name>
<evidence type="ECO:0000256" key="1">
    <source>
        <dbReference type="ARBA" id="ARBA00006525"/>
    </source>
</evidence>
<dbReference type="Pfam" id="PF02481">
    <property type="entry name" value="DNA_processg_A"/>
    <property type="match status" value="1"/>
</dbReference>
<dbReference type="SUPFAM" id="SSF102405">
    <property type="entry name" value="MCP/YpsA-like"/>
    <property type="match status" value="1"/>
</dbReference>
<gene>
    <name evidence="3" type="ORF">MOVI_1630</name>
</gene>
<dbReference type="STRING" id="1188239.MOVI_1630"/>
<evidence type="ECO:0000259" key="2">
    <source>
        <dbReference type="Pfam" id="PF02481"/>
    </source>
</evidence>
<dbReference type="AlphaFoldDB" id="A0A014KWB3"/>
<dbReference type="RefSeq" id="WP_044284021.1">
    <property type="nucleotide sequence ID" value="NZ_JFAD01000012.1"/>
</dbReference>
<comment type="similarity">
    <text evidence="1">Belongs to the DprA/Smf family.</text>
</comment>
<protein>
    <submittedName>
        <fullName evidence="3">DNA processing protein (Smf)</fullName>
    </submittedName>
</protein>
<organism evidence="3 4">
    <name type="scientific">Mesomycoplasma ovipneumoniae 14811</name>
    <dbReference type="NCBI Taxonomy" id="1188239"/>
    <lineage>
        <taxon>Bacteria</taxon>
        <taxon>Bacillati</taxon>
        <taxon>Mycoplasmatota</taxon>
        <taxon>Mycoplasmoidales</taxon>
        <taxon>Metamycoplasmataceae</taxon>
        <taxon>Mesomycoplasma</taxon>
    </lineage>
</organism>
<evidence type="ECO:0000313" key="3">
    <source>
        <dbReference type="EMBL" id="EXU61291.1"/>
    </source>
</evidence>
<proteinExistence type="inferred from homology"/>
<comment type="caution">
    <text evidence="3">The sequence shown here is derived from an EMBL/GenBank/DDBJ whole genome shotgun (WGS) entry which is preliminary data.</text>
</comment>
<dbReference type="InterPro" id="IPR057666">
    <property type="entry name" value="DrpA_SLOG"/>
</dbReference>